<proteinExistence type="predicted"/>
<evidence type="ECO:0000313" key="2">
    <source>
        <dbReference type="EMBL" id="OEJ98729.1"/>
    </source>
</evidence>
<feature type="transmembrane region" description="Helical" evidence="1">
    <location>
        <begin position="39"/>
        <end position="59"/>
    </location>
</feature>
<dbReference type="AlphaFoldDB" id="A0A1E5SHY0"/>
<keyword evidence="1" id="KW-0812">Transmembrane</keyword>
<evidence type="ECO:0000313" key="3">
    <source>
        <dbReference type="Proteomes" id="UP000095713"/>
    </source>
</evidence>
<evidence type="ECO:0000256" key="1">
    <source>
        <dbReference type="SAM" id="Phobius"/>
    </source>
</evidence>
<organism evidence="2 3">
    <name type="scientific">Flavivirga aquatica</name>
    <dbReference type="NCBI Taxonomy" id="1849968"/>
    <lineage>
        <taxon>Bacteria</taxon>
        <taxon>Pseudomonadati</taxon>
        <taxon>Bacteroidota</taxon>
        <taxon>Flavobacteriia</taxon>
        <taxon>Flavobacteriales</taxon>
        <taxon>Flavobacteriaceae</taxon>
        <taxon>Flavivirga</taxon>
    </lineage>
</organism>
<name>A0A1E5SHY0_9FLAO</name>
<feature type="transmembrane region" description="Helical" evidence="1">
    <location>
        <begin position="99"/>
        <end position="116"/>
    </location>
</feature>
<sequence length="128" mass="14789">MIKLVRIIDAIPNLGYLLFSAASLLIFLLTYFFNYNVNTLDITETASLIFGYSALGFIIKNGSFTKNKNKFFKFFLLSISVLLIGTVLKILHLNYSKKVFLLSFSLMSLSYSLYFVKKKYKLVLDYFK</sequence>
<reference evidence="2 3" key="1">
    <citation type="submission" date="2016-05" db="EMBL/GenBank/DDBJ databases">
        <title>Draft Genome Sequence of Algibacter sp. Strain SK-16 Isolated from the Surface Water of Aburatsubo Inlet.</title>
        <authorList>
            <person name="Wong S.-K."/>
            <person name="Yoshizawa S."/>
            <person name="Nakajima Y."/>
            <person name="Ogura Y."/>
            <person name="Tetsuya H."/>
            <person name="Hamasaki K."/>
        </authorList>
    </citation>
    <scope>NUCLEOTIDE SEQUENCE [LARGE SCALE GENOMIC DNA]</scope>
    <source>
        <strain evidence="2 3">SK-16</strain>
    </source>
</reference>
<keyword evidence="1" id="KW-1133">Transmembrane helix</keyword>
<keyword evidence="3" id="KW-1185">Reference proteome</keyword>
<feature type="transmembrane region" description="Helical" evidence="1">
    <location>
        <begin position="12"/>
        <end position="33"/>
    </location>
</feature>
<comment type="caution">
    <text evidence="2">The sequence shown here is derived from an EMBL/GenBank/DDBJ whole genome shotgun (WGS) entry which is preliminary data.</text>
</comment>
<dbReference type="STRING" id="1849968.A8C32_05900"/>
<dbReference type="Proteomes" id="UP000095713">
    <property type="component" value="Unassembled WGS sequence"/>
</dbReference>
<dbReference type="RefSeq" id="WP_069831413.1">
    <property type="nucleotide sequence ID" value="NZ_MDJD01000054.1"/>
</dbReference>
<protein>
    <submittedName>
        <fullName evidence="2">Uncharacterized protein</fullName>
    </submittedName>
</protein>
<accession>A0A1E5SHY0</accession>
<keyword evidence="1" id="KW-0472">Membrane</keyword>
<dbReference type="EMBL" id="MDJD01000054">
    <property type="protein sequence ID" value="OEJ98729.1"/>
    <property type="molecule type" value="Genomic_DNA"/>
</dbReference>
<gene>
    <name evidence="2" type="ORF">A8C32_05900</name>
</gene>
<feature type="transmembrane region" description="Helical" evidence="1">
    <location>
        <begin position="71"/>
        <end position="93"/>
    </location>
</feature>